<evidence type="ECO:0000313" key="2">
    <source>
        <dbReference type="Proteomes" id="UP000743899"/>
    </source>
</evidence>
<dbReference type="Proteomes" id="UP000743899">
    <property type="component" value="Unassembled WGS sequence"/>
</dbReference>
<sequence>MENFSKDEVQFTVEFYDRYDKEMFELMNEYGPYTVTLQGKSEKTVWIETKMDVSNLEEVIAHGSASGFNIIIKSGEKSRYLGG</sequence>
<proteinExistence type="predicted"/>
<reference evidence="1 2" key="1">
    <citation type="submission" date="2020-01" db="EMBL/GenBank/DDBJ databases">
        <title>A novel Bacillus sp. from Pasinler.</title>
        <authorList>
            <person name="Adiguzel A."/>
            <person name="Ay H."/>
            <person name="Baltaci M.O."/>
        </authorList>
    </citation>
    <scope>NUCLEOTIDE SEQUENCE [LARGE SCALE GENOMIC DNA]</scope>
    <source>
        <strain evidence="1 2">P1</strain>
    </source>
</reference>
<gene>
    <name evidence="1" type="ORF">GW534_06485</name>
</gene>
<protein>
    <submittedName>
        <fullName evidence="1">Uncharacterized protein</fullName>
    </submittedName>
</protein>
<keyword evidence="2" id="KW-1185">Reference proteome</keyword>
<organism evidence="1 2">
    <name type="scientific">Pallidibacillus pasinlerensis</name>
    <dbReference type="NCBI Taxonomy" id="2703818"/>
    <lineage>
        <taxon>Bacteria</taxon>
        <taxon>Bacillati</taxon>
        <taxon>Bacillota</taxon>
        <taxon>Bacilli</taxon>
        <taxon>Bacillales</taxon>
        <taxon>Bacillaceae</taxon>
        <taxon>Pallidibacillus</taxon>
    </lineage>
</organism>
<accession>A0ABX0A5Z6</accession>
<comment type="caution">
    <text evidence="1">The sequence shown here is derived from an EMBL/GenBank/DDBJ whole genome shotgun (WGS) entry which is preliminary data.</text>
</comment>
<name>A0ABX0A5Z6_9BACI</name>
<dbReference type="EMBL" id="JAACYS010000021">
    <property type="protein sequence ID" value="NCU17414.1"/>
    <property type="molecule type" value="Genomic_DNA"/>
</dbReference>
<evidence type="ECO:0000313" key="1">
    <source>
        <dbReference type="EMBL" id="NCU17414.1"/>
    </source>
</evidence>